<evidence type="ECO:0000256" key="8">
    <source>
        <dbReference type="ARBA" id="ARBA00040394"/>
    </source>
</evidence>
<evidence type="ECO:0000313" key="16">
    <source>
        <dbReference type="Proteomes" id="UP000559404"/>
    </source>
</evidence>
<protein>
    <recommendedName>
        <fullName evidence="8">Acyl-[acyl-carrier-protein] dehydrogenase MbtN</fullName>
    </recommendedName>
    <alternativeName>
        <fullName evidence="9">Mycobactin synthase protein N</fullName>
    </alternativeName>
</protein>
<comment type="caution">
    <text evidence="15">The sequence shown here is derived from an EMBL/GenBank/DDBJ whole genome shotgun (WGS) entry which is preliminary data.</text>
</comment>
<reference evidence="15 16" key="2">
    <citation type="submission" date="2020-08" db="EMBL/GenBank/DDBJ databases">
        <title>Stappia taiwanensis sp. nov., isolated from a coastal thermal spring.</title>
        <authorList>
            <person name="Kampfer P."/>
        </authorList>
    </citation>
    <scope>NUCLEOTIDE SEQUENCE [LARGE SCALE GENOMIC DNA]</scope>
    <source>
        <strain evidence="15 16">DSM 23284</strain>
    </source>
</reference>
<feature type="domain" description="Acyl-CoA dehydrogenase/oxidase C-terminal" evidence="12">
    <location>
        <begin position="259"/>
        <end position="407"/>
    </location>
</feature>
<dbReference type="Gene3D" id="2.40.110.10">
    <property type="entry name" value="Butyryl-CoA Dehydrogenase, subunit A, domain 2"/>
    <property type="match status" value="1"/>
</dbReference>
<dbReference type="GO" id="GO:0050660">
    <property type="term" value="F:flavin adenine dinucleotide binding"/>
    <property type="evidence" value="ECO:0007669"/>
    <property type="project" value="InterPro"/>
</dbReference>
<feature type="domain" description="Acyl-CoA oxidase/dehydrogenase middle" evidence="13">
    <location>
        <begin position="150"/>
        <end position="246"/>
    </location>
</feature>
<comment type="function">
    <text evidence="7">Catalyzes the dehydrogenation at the alpha-beta position of ACP-bound acyl chains. This results in the introduction of a double bond in the lipidic chain, which is further transferred to the epsilon-amino group of lysine residue in the mycobactin core by MbtK.</text>
</comment>
<gene>
    <name evidence="15" type="ORF">H1W37_10815</name>
</gene>
<dbReference type="InterPro" id="IPR009100">
    <property type="entry name" value="AcylCoA_DH/oxidase_NM_dom_sf"/>
</dbReference>
<evidence type="ECO:0000256" key="10">
    <source>
        <dbReference type="RuleBase" id="RU362125"/>
    </source>
</evidence>
<dbReference type="Pfam" id="PF00441">
    <property type="entry name" value="Acyl-CoA_dh_1"/>
    <property type="match status" value="1"/>
</dbReference>
<comment type="pathway">
    <text evidence="2">Siderophore biosynthesis; mycobactin biosynthesis.</text>
</comment>
<dbReference type="SUPFAM" id="SSF47203">
    <property type="entry name" value="Acyl-CoA dehydrogenase C-terminal domain-like"/>
    <property type="match status" value="1"/>
</dbReference>
<evidence type="ECO:0000259" key="14">
    <source>
        <dbReference type="Pfam" id="PF02771"/>
    </source>
</evidence>
<evidence type="ECO:0000256" key="3">
    <source>
        <dbReference type="ARBA" id="ARBA00009347"/>
    </source>
</evidence>
<dbReference type="InterPro" id="IPR046373">
    <property type="entry name" value="Acyl-CoA_Oxase/DH_mid-dom_sf"/>
</dbReference>
<dbReference type="GO" id="GO:0003995">
    <property type="term" value="F:acyl-CoA dehydrogenase activity"/>
    <property type="evidence" value="ECO:0007669"/>
    <property type="project" value="InterPro"/>
</dbReference>
<dbReference type="AlphaFoldDB" id="A0A838XQT9"/>
<evidence type="ECO:0000259" key="12">
    <source>
        <dbReference type="Pfam" id="PF00441"/>
    </source>
</evidence>
<reference evidence="15 16" key="1">
    <citation type="submission" date="2020-07" db="EMBL/GenBank/DDBJ databases">
        <authorList>
            <person name="Li M."/>
        </authorList>
    </citation>
    <scope>NUCLEOTIDE SEQUENCE [LARGE SCALE GENOMIC DNA]</scope>
    <source>
        <strain evidence="15 16">DSM 23284</strain>
    </source>
</reference>
<dbReference type="InterPro" id="IPR037069">
    <property type="entry name" value="AcylCoA_DH/ox_N_sf"/>
</dbReference>
<comment type="similarity">
    <text evidence="3 10">Belongs to the acyl-CoA dehydrogenase family.</text>
</comment>
<evidence type="ECO:0000256" key="1">
    <source>
        <dbReference type="ARBA" id="ARBA00001974"/>
    </source>
</evidence>
<name>A0A838XQT9_9HYPH</name>
<evidence type="ECO:0000256" key="7">
    <source>
        <dbReference type="ARBA" id="ARBA00037085"/>
    </source>
</evidence>
<feature type="region of interest" description="Disordered" evidence="11">
    <location>
        <begin position="1"/>
        <end position="20"/>
    </location>
</feature>
<evidence type="ECO:0000256" key="5">
    <source>
        <dbReference type="ARBA" id="ARBA00022827"/>
    </source>
</evidence>
<sequence length="407" mass="44573">MSARTVCPATGRRRRPFREENDVTAPIVPPPTWMSEDLTLLDDAFARFLERDIAPDYESWVEAGSVTRAAWEKTGAGGFLCPAAPEELGGSGGSFAHDAVIIRRLGLAGFDHFGIALHSAIVAPYIQHYGSPEQKKRWLPGLASGKLIGAIAMTEPGAGSDLQAVRTSAVRDGNQYLLNGSKTFITNGQLANLVIVVAKTDPSAGAKGVSLFAVETDTVEGFRRGRNLDKLGFKGNDTSELFFDDMRVPADALIGPEEGQGFYQLMEQLPQERLLVAVQAMAAIERALALTLDYVKERKAFGKRVLDFQNTQFKLAELKTEATIGQVFVNDCIARHVAGQLDSVTASMAKYWTTDLQMKVMDECLQFFGGYGYMNEYPISRLFADARVQRIYAGTNEIMKVLIARSL</sequence>
<keyword evidence="6 10" id="KW-0560">Oxidoreductase</keyword>
<dbReference type="PANTHER" id="PTHR48083:SF20">
    <property type="entry name" value="LONG-CHAIN SPECIFIC ACYL-COA DEHYDROGENASE, MITOCHONDRIAL"/>
    <property type="match status" value="1"/>
</dbReference>
<dbReference type="Pfam" id="PF02771">
    <property type="entry name" value="Acyl-CoA_dh_N"/>
    <property type="match status" value="1"/>
</dbReference>
<dbReference type="PROSITE" id="PS00073">
    <property type="entry name" value="ACYL_COA_DH_2"/>
    <property type="match status" value="1"/>
</dbReference>
<dbReference type="Gene3D" id="1.20.140.10">
    <property type="entry name" value="Butyryl-CoA Dehydrogenase, subunit A, domain 3"/>
    <property type="match status" value="1"/>
</dbReference>
<dbReference type="SUPFAM" id="SSF56645">
    <property type="entry name" value="Acyl-CoA dehydrogenase NM domain-like"/>
    <property type="match status" value="1"/>
</dbReference>
<dbReference type="PROSITE" id="PS00072">
    <property type="entry name" value="ACYL_COA_DH_1"/>
    <property type="match status" value="1"/>
</dbReference>
<dbReference type="FunFam" id="1.20.140.10:FF:000001">
    <property type="entry name" value="Acyl-CoA dehydrogenase"/>
    <property type="match status" value="1"/>
</dbReference>
<proteinExistence type="inferred from homology"/>
<evidence type="ECO:0000259" key="13">
    <source>
        <dbReference type="Pfam" id="PF02770"/>
    </source>
</evidence>
<evidence type="ECO:0000256" key="6">
    <source>
        <dbReference type="ARBA" id="ARBA00023002"/>
    </source>
</evidence>
<dbReference type="GO" id="GO:0005737">
    <property type="term" value="C:cytoplasm"/>
    <property type="evidence" value="ECO:0007669"/>
    <property type="project" value="TreeGrafter"/>
</dbReference>
<feature type="domain" description="Acyl-CoA dehydrogenase/oxidase N-terminal" evidence="14">
    <location>
        <begin position="36"/>
        <end position="146"/>
    </location>
</feature>
<evidence type="ECO:0000256" key="2">
    <source>
        <dbReference type="ARBA" id="ARBA00005102"/>
    </source>
</evidence>
<dbReference type="FunFam" id="2.40.110.10:FF:000002">
    <property type="entry name" value="Acyl-CoA dehydrogenase fadE12"/>
    <property type="match status" value="1"/>
</dbReference>
<dbReference type="Gene3D" id="1.10.540.10">
    <property type="entry name" value="Acyl-CoA dehydrogenase/oxidase, N-terminal domain"/>
    <property type="match status" value="1"/>
</dbReference>
<dbReference type="InterPro" id="IPR006089">
    <property type="entry name" value="Acyl-CoA_DH_CS"/>
</dbReference>
<comment type="cofactor">
    <cofactor evidence="1 10">
        <name>FAD</name>
        <dbReference type="ChEBI" id="CHEBI:57692"/>
    </cofactor>
</comment>
<evidence type="ECO:0000256" key="4">
    <source>
        <dbReference type="ARBA" id="ARBA00022630"/>
    </source>
</evidence>
<dbReference type="EMBL" id="JACEON010000009">
    <property type="protein sequence ID" value="MBA4612147.1"/>
    <property type="molecule type" value="Genomic_DNA"/>
</dbReference>
<dbReference type="InterPro" id="IPR006091">
    <property type="entry name" value="Acyl-CoA_Oxase/DH_mid-dom"/>
</dbReference>
<dbReference type="PANTHER" id="PTHR48083">
    <property type="entry name" value="MEDIUM-CHAIN SPECIFIC ACYL-COA DEHYDROGENASE, MITOCHONDRIAL-RELATED"/>
    <property type="match status" value="1"/>
</dbReference>
<evidence type="ECO:0000256" key="9">
    <source>
        <dbReference type="ARBA" id="ARBA00042660"/>
    </source>
</evidence>
<dbReference type="GO" id="GO:0033539">
    <property type="term" value="P:fatty acid beta-oxidation using acyl-CoA dehydrogenase"/>
    <property type="evidence" value="ECO:0007669"/>
    <property type="project" value="TreeGrafter"/>
</dbReference>
<dbReference type="Proteomes" id="UP000559404">
    <property type="component" value="Unassembled WGS sequence"/>
</dbReference>
<evidence type="ECO:0000256" key="11">
    <source>
        <dbReference type="SAM" id="MobiDB-lite"/>
    </source>
</evidence>
<keyword evidence="5 10" id="KW-0274">FAD</keyword>
<keyword evidence="4 10" id="KW-0285">Flavoprotein</keyword>
<dbReference type="Pfam" id="PF02770">
    <property type="entry name" value="Acyl-CoA_dh_M"/>
    <property type="match status" value="1"/>
</dbReference>
<organism evidence="15 16">
    <name type="scientific">Stappia taiwanensis</name>
    <dbReference type="NCBI Taxonomy" id="992267"/>
    <lineage>
        <taxon>Bacteria</taxon>
        <taxon>Pseudomonadati</taxon>
        <taxon>Pseudomonadota</taxon>
        <taxon>Alphaproteobacteria</taxon>
        <taxon>Hyphomicrobiales</taxon>
        <taxon>Stappiaceae</taxon>
        <taxon>Stappia</taxon>
    </lineage>
</organism>
<evidence type="ECO:0000313" key="15">
    <source>
        <dbReference type="EMBL" id="MBA4612147.1"/>
    </source>
</evidence>
<accession>A0A838XQT9</accession>
<dbReference type="InterPro" id="IPR050741">
    <property type="entry name" value="Acyl-CoA_dehydrogenase"/>
</dbReference>
<dbReference type="InterPro" id="IPR013786">
    <property type="entry name" value="AcylCoA_DH/ox_N"/>
</dbReference>
<keyword evidence="16" id="KW-1185">Reference proteome</keyword>
<dbReference type="InterPro" id="IPR036250">
    <property type="entry name" value="AcylCo_DH-like_C"/>
</dbReference>
<dbReference type="InterPro" id="IPR009075">
    <property type="entry name" value="AcylCo_DH/oxidase_C"/>
</dbReference>